<evidence type="ECO:0000313" key="2">
    <source>
        <dbReference type="Proteomes" id="UP001141327"/>
    </source>
</evidence>
<proteinExistence type="predicted"/>
<reference evidence="1" key="1">
    <citation type="journal article" date="2022" name="bioRxiv">
        <title>Genomics of Preaxostyla Flagellates Illuminates Evolutionary Transitions and the Path Towards Mitochondrial Loss.</title>
        <authorList>
            <person name="Novak L.V.F."/>
            <person name="Treitli S.C."/>
            <person name="Pyrih J."/>
            <person name="Halakuc P."/>
            <person name="Pipaliya S.V."/>
            <person name="Vacek V."/>
            <person name="Brzon O."/>
            <person name="Soukal P."/>
            <person name="Eme L."/>
            <person name="Dacks J.B."/>
            <person name="Karnkowska A."/>
            <person name="Elias M."/>
            <person name="Hampl V."/>
        </authorList>
    </citation>
    <scope>NUCLEOTIDE SEQUENCE</scope>
    <source>
        <strain evidence="1">RCP-MX</strain>
    </source>
</reference>
<dbReference type="EMBL" id="JAPMOS010000052">
    <property type="protein sequence ID" value="KAJ4457215.1"/>
    <property type="molecule type" value="Genomic_DNA"/>
</dbReference>
<organism evidence="1 2">
    <name type="scientific">Paratrimastix pyriformis</name>
    <dbReference type="NCBI Taxonomy" id="342808"/>
    <lineage>
        <taxon>Eukaryota</taxon>
        <taxon>Metamonada</taxon>
        <taxon>Preaxostyla</taxon>
        <taxon>Paratrimastigidae</taxon>
        <taxon>Paratrimastix</taxon>
    </lineage>
</organism>
<gene>
    <name evidence="1" type="ORF">PAPYR_7383</name>
</gene>
<accession>A0ABQ8UKB6</accession>
<comment type="caution">
    <text evidence="1">The sequence shown here is derived from an EMBL/GenBank/DDBJ whole genome shotgun (WGS) entry which is preliminary data.</text>
</comment>
<protein>
    <submittedName>
        <fullName evidence="1">Uncharacterized protein</fullName>
    </submittedName>
</protein>
<sequence length="191" mass="22049">MFVFQISLAELAGFRPMRSRSGEHDLCAHPGHSIYPLWVTSSMKHARDPAPSSSAPSGRTKRRIVTFVDLEERRKQEVAIQEATLERIQTIQRGSFDEFDRHDVTPLGIFINYTMEAFMGKFVPPPLRRLTQKEADEFAALCRRLPESHKKWTEGQIREIVRYIRGVDALPENSATDRFFSGWYALVEKRP</sequence>
<keyword evidence="2" id="KW-1185">Reference proteome</keyword>
<dbReference type="Proteomes" id="UP001141327">
    <property type="component" value="Unassembled WGS sequence"/>
</dbReference>
<evidence type="ECO:0000313" key="1">
    <source>
        <dbReference type="EMBL" id="KAJ4457215.1"/>
    </source>
</evidence>
<name>A0ABQ8UKB6_9EUKA</name>